<evidence type="ECO:0000256" key="3">
    <source>
        <dbReference type="ARBA" id="ARBA00022989"/>
    </source>
</evidence>
<accession>A7S7M7</accession>
<dbReference type="EMBL" id="DS469594">
    <property type="protein sequence ID" value="EDO40262.1"/>
    <property type="molecule type" value="Genomic_DNA"/>
</dbReference>
<dbReference type="Proteomes" id="UP000001593">
    <property type="component" value="Unassembled WGS sequence"/>
</dbReference>
<feature type="transmembrane region" description="Helical" evidence="5">
    <location>
        <begin position="303"/>
        <end position="322"/>
    </location>
</feature>
<evidence type="ECO:0000313" key="6">
    <source>
        <dbReference type="EMBL" id="EDO40262.1"/>
    </source>
</evidence>
<evidence type="ECO:0000313" key="7">
    <source>
        <dbReference type="Proteomes" id="UP000001593"/>
    </source>
</evidence>
<evidence type="ECO:0000256" key="4">
    <source>
        <dbReference type="ARBA" id="ARBA00023136"/>
    </source>
</evidence>
<feature type="non-terminal residue" evidence="6">
    <location>
        <position position="1"/>
    </location>
</feature>
<dbReference type="InParanoid" id="A7S7M7"/>
<evidence type="ECO:0000256" key="1">
    <source>
        <dbReference type="ARBA" id="ARBA00004141"/>
    </source>
</evidence>
<dbReference type="FunFam" id="1.20.1250.20:FF:001044">
    <property type="entry name" value="Solute carrier family 49 member 4 homolog"/>
    <property type="match status" value="1"/>
</dbReference>
<dbReference type="FunFam" id="1.20.1250.20:FF:001173">
    <property type="entry name" value="Solute carrier family 49 member 4 homolog"/>
    <property type="match status" value="1"/>
</dbReference>
<dbReference type="Pfam" id="PF07690">
    <property type="entry name" value="MFS_1"/>
    <property type="match status" value="1"/>
</dbReference>
<sequence>RVFRRRFYILFLFSIISFAQYCAWNTYGPIATTAKTVFDWSNTEIAVLASMDPITYLVTMLFFSWMMDVKGLRKSMLVSTAFMFVGTGLRCVTPDSTYAIWTMGGGQLLNGLAGPVTQAAPPLLSAAWFPSHQRTTATAVAALCGSLGVAMSFVIGPAFVTDLSHTSPTSSECSIRTGVEMTGIATFRSLFGVITVLFLAVVIYFPDKPPLPPSHSARIQREDFFAGTKRIVKNSSFWTLALVYGITTGVYSGWGASLAVNLETFNVSQSAAGWLGFYATLAGIGAGLILARCADLFGGRMKAILVVLFFGSSGCFLWFALLCLRKIPYDSNSLYKSSIMGGFFVSGTIPLFYELTVESTYPVAEGVTCGLLTLVNNFFTVAFLVILTIPGVGTVWMNWCMFGACAAGIPIMLSFREKYRRLNID</sequence>
<feature type="transmembrane region" description="Helical" evidence="5">
    <location>
        <begin position="395"/>
        <end position="415"/>
    </location>
</feature>
<dbReference type="GO" id="GO:0022857">
    <property type="term" value="F:transmembrane transporter activity"/>
    <property type="evidence" value="ECO:0007669"/>
    <property type="project" value="InterPro"/>
</dbReference>
<dbReference type="PhylomeDB" id="A7S7M7"/>
<evidence type="ECO:0000256" key="5">
    <source>
        <dbReference type="SAM" id="Phobius"/>
    </source>
</evidence>
<comment type="subcellular location">
    <subcellularLocation>
        <location evidence="1">Membrane</location>
        <topology evidence="1">Multi-pass membrane protein</topology>
    </subcellularLocation>
</comment>
<dbReference type="PANTHER" id="PTHR10924:SF27">
    <property type="entry name" value="SOLUTE CARRIER FAMILY 49 MEMBER 4"/>
    <property type="match status" value="1"/>
</dbReference>
<feature type="transmembrane region" description="Helical" evidence="5">
    <location>
        <begin position="237"/>
        <end position="259"/>
    </location>
</feature>
<dbReference type="AlphaFoldDB" id="A7S7M7"/>
<organism evidence="6 7">
    <name type="scientific">Nematostella vectensis</name>
    <name type="common">Starlet sea anemone</name>
    <dbReference type="NCBI Taxonomy" id="45351"/>
    <lineage>
        <taxon>Eukaryota</taxon>
        <taxon>Metazoa</taxon>
        <taxon>Cnidaria</taxon>
        <taxon>Anthozoa</taxon>
        <taxon>Hexacorallia</taxon>
        <taxon>Actiniaria</taxon>
        <taxon>Edwardsiidae</taxon>
        <taxon>Nematostella</taxon>
    </lineage>
</organism>
<feature type="transmembrane region" description="Helical" evidence="5">
    <location>
        <begin position="139"/>
        <end position="160"/>
    </location>
</feature>
<proteinExistence type="predicted"/>
<keyword evidence="7" id="KW-1185">Reference proteome</keyword>
<feature type="transmembrane region" description="Helical" evidence="5">
    <location>
        <begin position="7"/>
        <end position="27"/>
    </location>
</feature>
<dbReference type="InterPro" id="IPR011701">
    <property type="entry name" value="MFS"/>
</dbReference>
<feature type="non-terminal residue" evidence="6">
    <location>
        <position position="425"/>
    </location>
</feature>
<protein>
    <submittedName>
        <fullName evidence="6">Uncharacterized protein</fullName>
    </submittedName>
</protein>
<reference evidence="6 7" key="1">
    <citation type="journal article" date="2007" name="Science">
        <title>Sea anemone genome reveals ancestral eumetazoan gene repertoire and genomic organization.</title>
        <authorList>
            <person name="Putnam N.H."/>
            <person name="Srivastava M."/>
            <person name="Hellsten U."/>
            <person name="Dirks B."/>
            <person name="Chapman J."/>
            <person name="Salamov A."/>
            <person name="Terry A."/>
            <person name="Shapiro H."/>
            <person name="Lindquist E."/>
            <person name="Kapitonov V.V."/>
            <person name="Jurka J."/>
            <person name="Genikhovich G."/>
            <person name="Grigoriev I.V."/>
            <person name="Lucas S.M."/>
            <person name="Steele R.E."/>
            <person name="Finnerty J.R."/>
            <person name="Technau U."/>
            <person name="Martindale M.Q."/>
            <person name="Rokhsar D.S."/>
        </authorList>
    </citation>
    <scope>NUCLEOTIDE SEQUENCE [LARGE SCALE GENOMIC DNA]</scope>
    <source>
        <strain evidence="7">CH2 X CH6</strain>
    </source>
</reference>
<keyword evidence="3 5" id="KW-1133">Transmembrane helix</keyword>
<dbReference type="InterPro" id="IPR049680">
    <property type="entry name" value="FLVCR1-2_SLC49-like"/>
</dbReference>
<dbReference type="HOGENOM" id="CLU_023132_4_1_1"/>
<dbReference type="PANTHER" id="PTHR10924">
    <property type="entry name" value="MAJOR FACILITATOR SUPERFAMILY PROTEIN-RELATED"/>
    <property type="match status" value="1"/>
</dbReference>
<dbReference type="OMA" id="ILMFRES"/>
<gene>
    <name evidence="6" type="ORF">NEMVEDRAFT_v1g21744</name>
</gene>
<dbReference type="Gene3D" id="1.20.1250.20">
    <property type="entry name" value="MFS general substrate transporter like domains"/>
    <property type="match status" value="2"/>
</dbReference>
<name>A7S7M7_NEMVE</name>
<feature type="transmembrane region" description="Helical" evidence="5">
    <location>
        <begin position="271"/>
        <end position="291"/>
    </location>
</feature>
<keyword evidence="4 5" id="KW-0472">Membrane</keyword>
<evidence type="ECO:0000256" key="2">
    <source>
        <dbReference type="ARBA" id="ARBA00022692"/>
    </source>
</evidence>
<keyword evidence="2 5" id="KW-0812">Transmembrane</keyword>
<feature type="transmembrane region" description="Helical" evidence="5">
    <location>
        <begin position="334"/>
        <end position="355"/>
    </location>
</feature>
<feature type="transmembrane region" description="Helical" evidence="5">
    <location>
        <begin position="47"/>
        <end position="67"/>
    </location>
</feature>
<dbReference type="InterPro" id="IPR036259">
    <property type="entry name" value="MFS_trans_sf"/>
</dbReference>
<dbReference type="SUPFAM" id="SSF103473">
    <property type="entry name" value="MFS general substrate transporter"/>
    <property type="match status" value="1"/>
</dbReference>
<feature type="transmembrane region" description="Helical" evidence="5">
    <location>
        <begin position="185"/>
        <end position="205"/>
    </location>
</feature>
<feature type="transmembrane region" description="Helical" evidence="5">
    <location>
        <begin position="367"/>
        <end position="389"/>
    </location>
</feature>
<dbReference type="GO" id="GO:0016020">
    <property type="term" value="C:membrane"/>
    <property type="evidence" value="ECO:0000318"/>
    <property type="project" value="GO_Central"/>
</dbReference>
<dbReference type="eggNOG" id="KOG2563">
    <property type="taxonomic scope" value="Eukaryota"/>
</dbReference>